<name>A0ACB9J4G9_9ASTR</name>
<sequence length="153" mass="16530">MKCSEISFQCLMFYFKCENKFKREMGSNRGKLVIIDNEALYPPFSPIITCCKDAKRSSASRSMGPKRLVSPGSSKVFTELPSPKAVELGVVGELLTSVTSVTGTKIGVLTPNAGAITWIVGDLLMPPPLIRGLLFPSVGLVIGKGFLYGGRRN</sequence>
<reference evidence="1 2" key="2">
    <citation type="journal article" date="2022" name="Mol. Ecol. Resour.">
        <title>The genomes of chicory, endive, great burdock and yacon provide insights into Asteraceae paleo-polyploidization history and plant inulin production.</title>
        <authorList>
            <person name="Fan W."/>
            <person name="Wang S."/>
            <person name="Wang H."/>
            <person name="Wang A."/>
            <person name="Jiang F."/>
            <person name="Liu H."/>
            <person name="Zhao H."/>
            <person name="Xu D."/>
            <person name="Zhang Y."/>
        </authorList>
    </citation>
    <scope>NUCLEOTIDE SEQUENCE [LARGE SCALE GENOMIC DNA]</scope>
    <source>
        <strain evidence="2">cv. Yunnan</strain>
        <tissue evidence="1">Leaves</tissue>
    </source>
</reference>
<protein>
    <submittedName>
        <fullName evidence="1">Uncharacterized protein</fullName>
    </submittedName>
</protein>
<evidence type="ECO:0000313" key="2">
    <source>
        <dbReference type="Proteomes" id="UP001056120"/>
    </source>
</evidence>
<comment type="caution">
    <text evidence="1">The sequence shown here is derived from an EMBL/GenBank/DDBJ whole genome shotgun (WGS) entry which is preliminary data.</text>
</comment>
<accession>A0ACB9J4G9</accession>
<reference evidence="2" key="1">
    <citation type="journal article" date="2022" name="Mol. Ecol. Resour.">
        <title>The genomes of chicory, endive, great burdock and yacon provide insights into Asteraceae palaeo-polyploidization history and plant inulin production.</title>
        <authorList>
            <person name="Fan W."/>
            <person name="Wang S."/>
            <person name="Wang H."/>
            <person name="Wang A."/>
            <person name="Jiang F."/>
            <person name="Liu H."/>
            <person name="Zhao H."/>
            <person name="Xu D."/>
            <person name="Zhang Y."/>
        </authorList>
    </citation>
    <scope>NUCLEOTIDE SEQUENCE [LARGE SCALE GENOMIC DNA]</scope>
    <source>
        <strain evidence="2">cv. Yunnan</strain>
    </source>
</reference>
<dbReference type="EMBL" id="CM042022">
    <property type="protein sequence ID" value="KAI3814578.1"/>
    <property type="molecule type" value="Genomic_DNA"/>
</dbReference>
<proteinExistence type="predicted"/>
<evidence type="ECO:0000313" key="1">
    <source>
        <dbReference type="EMBL" id="KAI3814578.1"/>
    </source>
</evidence>
<gene>
    <name evidence="1" type="ORF">L1987_14218</name>
</gene>
<dbReference type="Proteomes" id="UP001056120">
    <property type="component" value="Linkage Group LG05"/>
</dbReference>
<organism evidence="1 2">
    <name type="scientific">Smallanthus sonchifolius</name>
    <dbReference type="NCBI Taxonomy" id="185202"/>
    <lineage>
        <taxon>Eukaryota</taxon>
        <taxon>Viridiplantae</taxon>
        <taxon>Streptophyta</taxon>
        <taxon>Embryophyta</taxon>
        <taxon>Tracheophyta</taxon>
        <taxon>Spermatophyta</taxon>
        <taxon>Magnoliopsida</taxon>
        <taxon>eudicotyledons</taxon>
        <taxon>Gunneridae</taxon>
        <taxon>Pentapetalae</taxon>
        <taxon>asterids</taxon>
        <taxon>campanulids</taxon>
        <taxon>Asterales</taxon>
        <taxon>Asteraceae</taxon>
        <taxon>Asteroideae</taxon>
        <taxon>Heliantheae alliance</taxon>
        <taxon>Millerieae</taxon>
        <taxon>Smallanthus</taxon>
    </lineage>
</organism>
<keyword evidence="2" id="KW-1185">Reference proteome</keyword>